<comment type="caution">
    <text evidence="2">The sequence shown here is derived from an EMBL/GenBank/DDBJ whole genome shotgun (WGS) entry which is preliminary data.</text>
</comment>
<dbReference type="Proteomes" id="UP001148482">
    <property type="component" value="Unassembled WGS sequence"/>
</dbReference>
<dbReference type="EMBL" id="JAPJDA010000002">
    <property type="protein sequence ID" value="MCX2836842.1"/>
    <property type="molecule type" value="Genomic_DNA"/>
</dbReference>
<name>A0A9X3I0E4_9FLAO</name>
<feature type="chain" id="PRO_5040732779" evidence="1">
    <location>
        <begin position="28"/>
        <end position="178"/>
    </location>
</feature>
<dbReference type="RefSeq" id="WP_266068020.1">
    <property type="nucleotide sequence ID" value="NZ_JAPJDA010000002.1"/>
</dbReference>
<reference evidence="2" key="1">
    <citation type="submission" date="2022-11" db="EMBL/GenBank/DDBJ databases">
        <title>Salinimicrobium profundisediminis sp. nov., isolated from deep-sea sediment of the Mariana Trench.</title>
        <authorList>
            <person name="Fu H."/>
        </authorList>
    </citation>
    <scope>NUCLEOTIDE SEQUENCE</scope>
    <source>
        <strain evidence="2">MT39</strain>
    </source>
</reference>
<accession>A0A9X3I0E4</accession>
<dbReference type="AlphaFoldDB" id="A0A9X3I0E4"/>
<feature type="signal peptide" evidence="1">
    <location>
        <begin position="1"/>
        <end position="27"/>
    </location>
</feature>
<organism evidence="2 3">
    <name type="scientific">Salinimicrobium profundisediminis</name>
    <dbReference type="NCBI Taxonomy" id="2994553"/>
    <lineage>
        <taxon>Bacteria</taxon>
        <taxon>Pseudomonadati</taxon>
        <taxon>Bacteroidota</taxon>
        <taxon>Flavobacteriia</taxon>
        <taxon>Flavobacteriales</taxon>
        <taxon>Flavobacteriaceae</taxon>
        <taxon>Salinimicrobium</taxon>
    </lineage>
</organism>
<proteinExistence type="predicted"/>
<keyword evidence="1" id="KW-0732">Signal</keyword>
<sequence length="178" mass="19879">MNFFLSNKKKLLLLIIALYSTHSYLVAQEREVPKRTFLEDVRFGGSLGLNVNNGYFSGYIAPKAIYDFNSYASAGVGLLGSYNNTSRYSSYTTGGSLIGLLRPLNPLQLSAEFEEHYVSRNFELVGANKSDSYWYPGLFLGLGYVTGPVSIGVRYDVLHNDEKSIYANALMPFVTVYF</sequence>
<protein>
    <submittedName>
        <fullName evidence="2">Alpha-ketoglutarate decarboxylase</fullName>
    </submittedName>
</protein>
<evidence type="ECO:0000256" key="1">
    <source>
        <dbReference type="SAM" id="SignalP"/>
    </source>
</evidence>
<evidence type="ECO:0000313" key="2">
    <source>
        <dbReference type="EMBL" id="MCX2836842.1"/>
    </source>
</evidence>
<keyword evidence="3" id="KW-1185">Reference proteome</keyword>
<evidence type="ECO:0000313" key="3">
    <source>
        <dbReference type="Proteomes" id="UP001148482"/>
    </source>
</evidence>
<gene>
    <name evidence="2" type="ORF">OQ279_01655</name>
</gene>